<dbReference type="SUPFAM" id="SSF54427">
    <property type="entry name" value="NTF2-like"/>
    <property type="match status" value="1"/>
</dbReference>
<dbReference type="InterPro" id="IPR032710">
    <property type="entry name" value="NTF2-like_dom_sf"/>
</dbReference>
<dbReference type="Gene3D" id="3.10.450.50">
    <property type="match status" value="1"/>
</dbReference>
<dbReference type="AlphaFoldDB" id="A0AAV1IJU5"/>
<evidence type="ECO:0000313" key="2">
    <source>
        <dbReference type="Proteomes" id="UP001314263"/>
    </source>
</evidence>
<protein>
    <submittedName>
        <fullName evidence="1">Uncharacterized protein</fullName>
    </submittedName>
</protein>
<reference evidence="1 2" key="1">
    <citation type="submission" date="2023-10" db="EMBL/GenBank/DDBJ databases">
        <authorList>
            <person name="Maclean D."/>
            <person name="Macfadyen A."/>
        </authorList>
    </citation>
    <scope>NUCLEOTIDE SEQUENCE [LARGE SCALE GENOMIC DNA]</scope>
</reference>
<organism evidence="1 2">
    <name type="scientific">Coccomyxa viridis</name>
    <dbReference type="NCBI Taxonomy" id="1274662"/>
    <lineage>
        <taxon>Eukaryota</taxon>
        <taxon>Viridiplantae</taxon>
        <taxon>Chlorophyta</taxon>
        <taxon>core chlorophytes</taxon>
        <taxon>Trebouxiophyceae</taxon>
        <taxon>Trebouxiophyceae incertae sedis</taxon>
        <taxon>Coccomyxaceae</taxon>
        <taxon>Coccomyxa</taxon>
    </lineage>
</organism>
<dbReference type="Proteomes" id="UP001314263">
    <property type="component" value="Unassembled WGS sequence"/>
</dbReference>
<sequence>MSPPEIPPATLPGTPKSFHIPADKLIETAKQVYKANSGVDDPSLLADNFRFEFPVVSLAKQDYVKAVRSFKLKEAFPNMESHPYDWRVDPYEPQRVWFTIRSTAKHTGPLNFAGATYKATNKEVLGAPECMSFVFDKDGKVSSFTGGYIMDRRVGNTGKLGGLFGVLYAIGAPVPQPGSLSFMLGQLFVKFKNIISGLLGGGKRD</sequence>
<name>A0AAV1IJU5_9CHLO</name>
<dbReference type="EMBL" id="CAUYUE010000017">
    <property type="protein sequence ID" value="CAK0787604.1"/>
    <property type="molecule type" value="Genomic_DNA"/>
</dbReference>
<evidence type="ECO:0000313" key="1">
    <source>
        <dbReference type="EMBL" id="CAK0787604.1"/>
    </source>
</evidence>
<keyword evidence="2" id="KW-1185">Reference proteome</keyword>
<accession>A0AAV1IJU5</accession>
<proteinExistence type="predicted"/>
<gene>
    <name evidence="1" type="ORF">CVIRNUC_010826</name>
</gene>
<comment type="caution">
    <text evidence="1">The sequence shown here is derived from an EMBL/GenBank/DDBJ whole genome shotgun (WGS) entry which is preliminary data.</text>
</comment>